<organism evidence="2 3">
    <name type="scientific">Pinctada imbricata</name>
    <name type="common">Atlantic pearl-oyster</name>
    <name type="synonym">Pinctada martensii</name>
    <dbReference type="NCBI Taxonomy" id="66713"/>
    <lineage>
        <taxon>Eukaryota</taxon>
        <taxon>Metazoa</taxon>
        <taxon>Spiralia</taxon>
        <taxon>Lophotrochozoa</taxon>
        <taxon>Mollusca</taxon>
        <taxon>Bivalvia</taxon>
        <taxon>Autobranchia</taxon>
        <taxon>Pteriomorphia</taxon>
        <taxon>Pterioida</taxon>
        <taxon>Pterioidea</taxon>
        <taxon>Pteriidae</taxon>
        <taxon>Pinctada</taxon>
    </lineage>
</organism>
<proteinExistence type="predicted"/>
<sequence length="83" mass="9227">MSAAKLTDRQTDSQIDDQVGIGDNLPAAGGPSSPNDPDRDRHRNELIAKDIQIAELKAQTAYLRMTERENKNAIVNTEYEKSE</sequence>
<feature type="region of interest" description="Disordered" evidence="1">
    <location>
        <begin position="1"/>
        <end position="45"/>
    </location>
</feature>
<keyword evidence="3" id="KW-1185">Reference proteome</keyword>
<evidence type="ECO:0000313" key="3">
    <source>
        <dbReference type="Proteomes" id="UP001186944"/>
    </source>
</evidence>
<accession>A0AA88XPR8</accession>
<feature type="compositionally biased region" description="Basic and acidic residues" evidence="1">
    <location>
        <begin position="1"/>
        <end position="11"/>
    </location>
</feature>
<dbReference type="AlphaFoldDB" id="A0AA88XPR8"/>
<name>A0AA88XPR8_PINIB</name>
<evidence type="ECO:0000313" key="2">
    <source>
        <dbReference type="EMBL" id="KAK3089459.1"/>
    </source>
</evidence>
<evidence type="ECO:0000256" key="1">
    <source>
        <dbReference type="SAM" id="MobiDB-lite"/>
    </source>
</evidence>
<comment type="caution">
    <text evidence="2">The sequence shown here is derived from an EMBL/GenBank/DDBJ whole genome shotgun (WGS) entry which is preliminary data.</text>
</comment>
<feature type="compositionally biased region" description="Basic and acidic residues" evidence="1">
    <location>
        <begin position="36"/>
        <end position="45"/>
    </location>
</feature>
<dbReference type="EMBL" id="VSWD01000010">
    <property type="protein sequence ID" value="KAK3089459.1"/>
    <property type="molecule type" value="Genomic_DNA"/>
</dbReference>
<gene>
    <name evidence="2" type="ORF">FSP39_003784</name>
</gene>
<reference evidence="2" key="1">
    <citation type="submission" date="2019-08" db="EMBL/GenBank/DDBJ databases">
        <title>The improved chromosome-level genome for the pearl oyster Pinctada fucata martensii using PacBio sequencing and Hi-C.</title>
        <authorList>
            <person name="Zheng Z."/>
        </authorList>
    </citation>
    <scope>NUCLEOTIDE SEQUENCE</scope>
    <source>
        <strain evidence="2">ZZ-2019</strain>
        <tissue evidence="2">Adductor muscle</tissue>
    </source>
</reference>
<protein>
    <submittedName>
        <fullName evidence="2">Uncharacterized protein</fullName>
    </submittedName>
</protein>
<dbReference type="Proteomes" id="UP001186944">
    <property type="component" value="Unassembled WGS sequence"/>
</dbReference>